<keyword evidence="3" id="KW-0547">Nucleotide-binding</keyword>
<dbReference type="VEuPathDB" id="AmoebaDB:NfTy_082990"/>
<dbReference type="Pfam" id="PF07974">
    <property type="entry name" value="EGF_2"/>
    <property type="match status" value="1"/>
</dbReference>
<keyword evidence="2" id="KW-0808">Transferase</keyword>
<feature type="domain" description="Protein kinase" evidence="9">
    <location>
        <begin position="255"/>
        <end position="511"/>
    </location>
</feature>
<dbReference type="Gene3D" id="1.10.510.10">
    <property type="entry name" value="Transferase(Phosphotransferase) domain 1"/>
    <property type="match status" value="1"/>
</dbReference>
<keyword evidence="12" id="KW-1185">Reference proteome</keyword>
<feature type="transmembrane region" description="Helical" evidence="8">
    <location>
        <begin position="78"/>
        <end position="106"/>
    </location>
</feature>
<dbReference type="Proteomes" id="UP000444721">
    <property type="component" value="Unassembled WGS sequence"/>
</dbReference>
<dbReference type="OMA" id="CELTSCQ"/>
<dbReference type="EC" id="2.7.11.1" evidence="1"/>
<dbReference type="Pfam" id="PF00069">
    <property type="entry name" value="Pkinase"/>
    <property type="match status" value="1"/>
</dbReference>
<dbReference type="PANTHER" id="PTHR43671:SF13">
    <property type="entry name" value="SERINE_THREONINE-PROTEIN KINASE NEK2"/>
    <property type="match status" value="1"/>
</dbReference>
<dbReference type="OrthoDB" id="10252171at2759"/>
<evidence type="ECO:0000256" key="6">
    <source>
        <dbReference type="ARBA" id="ARBA00023157"/>
    </source>
</evidence>
<dbReference type="SMART" id="SM00220">
    <property type="entry name" value="S_TKc"/>
    <property type="match status" value="1"/>
</dbReference>
<evidence type="ECO:0000259" key="9">
    <source>
        <dbReference type="PROSITE" id="PS50011"/>
    </source>
</evidence>
<dbReference type="InterPro" id="IPR050660">
    <property type="entry name" value="NEK_Ser/Thr_kinase"/>
</dbReference>
<sequence>MDDVSLIINVNDFAGTQCELTSCQGIWSNETKRVCNGRGTCTSFNNCTCQSGYIGDDCQNNVTMNNANGNADSTMTAIAVGVGVSLVMMILLMIMIGVMVCVYYYYKKGYKKNPSKKEHDHPPVLRMDDRDASCQAHHHVSITQSPLLTLSDIEMNLGSTFDSLNHHTPSQSLLDSKVIPSSITTTTTATTPSKGHIANVGDFHHSQEVVSDFPSEASLHFTSLTNGNSLNSSSTHTITANTSSVSTEVDPLSRYSNLVQVGRGAFGSVFKGNDMKMGGKTKALKVIKFNSLVELNTALKEGAQLMNLNHPNILKVNDFFVDRDQVLCIDMDYYENGDLSKLTSPNVECSELMVKQIIYQMCDALNFVHTHLKMIHRDVKPSNIFIEKMDQDHIHVILADFGLARANQGSTNNSYAGTPLFMSPELGLGGKYSFNTDVYSLGVAIYQIMTKDVTTSISHLYFEQDAIQFLRNKLSEPGIYSKELINLVLNMLQKSSSKRPSAGEVIKDPYFSDHIHNNV</sequence>
<dbReference type="Gene3D" id="2.10.25.10">
    <property type="entry name" value="Laminin"/>
    <property type="match status" value="1"/>
</dbReference>
<dbReference type="InterPro" id="IPR011009">
    <property type="entry name" value="Kinase-like_dom_sf"/>
</dbReference>
<dbReference type="SUPFAM" id="SSF56112">
    <property type="entry name" value="Protein kinase-like (PK-like)"/>
    <property type="match status" value="1"/>
</dbReference>
<keyword evidence="5" id="KW-0067">ATP-binding</keyword>
<keyword evidence="8" id="KW-1133">Transmembrane helix</keyword>
<feature type="domain" description="EGF-like" evidence="10">
    <location>
        <begin position="27"/>
        <end position="59"/>
    </location>
</feature>
<dbReference type="PROSITE" id="PS50011">
    <property type="entry name" value="PROTEIN_KINASE_DOM"/>
    <property type="match status" value="1"/>
</dbReference>
<evidence type="ECO:0000256" key="7">
    <source>
        <dbReference type="PROSITE-ProRule" id="PRU00076"/>
    </source>
</evidence>
<evidence type="ECO:0000256" key="8">
    <source>
        <dbReference type="SAM" id="Phobius"/>
    </source>
</evidence>
<reference evidence="11 12" key="1">
    <citation type="journal article" date="2019" name="Sci. Rep.">
        <title>Nanopore sequencing improves the draft genome of the human pathogenic amoeba Naegleria fowleri.</title>
        <authorList>
            <person name="Liechti N."/>
            <person name="Schurch N."/>
            <person name="Bruggmann R."/>
            <person name="Wittwer M."/>
        </authorList>
    </citation>
    <scope>NUCLEOTIDE SEQUENCE [LARGE SCALE GENOMIC DNA]</scope>
    <source>
        <strain evidence="11 12">ATCC 30894</strain>
    </source>
</reference>
<dbReference type="PANTHER" id="PTHR43671">
    <property type="entry name" value="SERINE/THREONINE-PROTEIN KINASE NEK"/>
    <property type="match status" value="1"/>
</dbReference>
<dbReference type="VEuPathDB" id="AmoebaDB:FDP41_004515"/>
<dbReference type="PROSITE" id="PS00108">
    <property type="entry name" value="PROTEIN_KINASE_ST"/>
    <property type="match status" value="1"/>
</dbReference>
<evidence type="ECO:0000256" key="1">
    <source>
        <dbReference type="ARBA" id="ARBA00012513"/>
    </source>
</evidence>
<keyword evidence="6 7" id="KW-1015">Disulfide bond</keyword>
<proteinExistence type="predicted"/>
<keyword evidence="8" id="KW-0812">Transmembrane</keyword>
<organism evidence="11 12">
    <name type="scientific">Naegleria fowleri</name>
    <name type="common">Brain eating amoeba</name>
    <dbReference type="NCBI Taxonomy" id="5763"/>
    <lineage>
        <taxon>Eukaryota</taxon>
        <taxon>Discoba</taxon>
        <taxon>Heterolobosea</taxon>
        <taxon>Tetramitia</taxon>
        <taxon>Eutetramitia</taxon>
        <taxon>Vahlkampfiidae</taxon>
        <taxon>Naegleria</taxon>
    </lineage>
</organism>
<dbReference type="PROSITE" id="PS50026">
    <property type="entry name" value="EGF_3"/>
    <property type="match status" value="1"/>
</dbReference>
<keyword evidence="4" id="KW-0418">Kinase</keyword>
<evidence type="ECO:0000256" key="2">
    <source>
        <dbReference type="ARBA" id="ARBA00022679"/>
    </source>
</evidence>
<name>A0A6A5BNR5_NAEFO</name>
<evidence type="ECO:0000259" key="10">
    <source>
        <dbReference type="PROSITE" id="PS50026"/>
    </source>
</evidence>
<keyword evidence="8" id="KW-0472">Membrane</keyword>
<dbReference type="EMBL" id="VFQX01000037">
    <property type="protein sequence ID" value="KAF0976616.1"/>
    <property type="molecule type" value="Genomic_DNA"/>
</dbReference>
<dbReference type="GO" id="GO:0005524">
    <property type="term" value="F:ATP binding"/>
    <property type="evidence" value="ECO:0007669"/>
    <property type="project" value="UniProtKB-KW"/>
</dbReference>
<comment type="caution">
    <text evidence="11">The sequence shown here is derived from an EMBL/GenBank/DDBJ whole genome shotgun (WGS) entry which is preliminary data.</text>
</comment>
<comment type="caution">
    <text evidence="7">Lacks conserved residue(s) required for the propagation of feature annotation.</text>
</comment>
<evidence type="ECO:0000256" key="3">
    <source>
        <dbReference type="ARBA" id="ARBA00022741"/>
    </source>
</evidence>
<feature type="disulfide bond" evidence="7">
    <location>
        <begin position="49"/>
        <end position="58"/>
    </location>
</feature>
<accession>A0A6A5BNR5</accession>
<dbReference type="PROSITE" id="PS01186">
    <property type="entry name" value="EGF_2"/>
    <property type="match status" value="1"/>
</dbReference>
<evidence type="ECO:0000313" key="11">
    <source>
        <dbReference type="EMBL" id="KAF0976616.1"/>
    </source>
</evidence>
<dbReference type="PROSITE" id="PS00022">
    <property type="entry name" value="EGF_1"/>
    <property type="match status" value="1"/>
</dbReference>
<dbReference type="InterPro" id="IPR013111">
    <property type="entry name" value="EGF_extracell"/>
</dbReference>
<evidence type="ECO:0000256" key="5">
    <source>
        <dbReference type="ARBA" id="ARBA00022840"/>
    </source>
</evidence>
<gene>
    <name evidence="11" type="ORF">FDP41_004515</name>
</gene>
<evidence type="ECO:0000256" key="4">
    <source>
        <dbReference type="ARBA" id="ARBA00022777"/>
    </source>
</evidence>
<dbReference type="InterPro" id="IPR008271">
    <property type="entry name" value="Ser/Thr_kinase_AS"/>
</dbReference>
<dbReference type="VEuPathDB" id="AmoebaDB:NF0019540"/>
<protein>
    <recommendedName>
        <fullName evidence="1">non-specific serine/threonine protein kinase</fullName>
        <ecNumber evidence="1">2.7.11.1</ecNumber>
    </recommendedName>
</protein>
<dbReference type="GO" id="GO:0004674">
    <property type="term" value="F:protein serine/threonine kinase activity"/>
    <property type="evidence" value="ECO:0007669"/>
    <property type="project" value="UniProtKB-EC"/>
</dbReference>
<evidence type="ECO:0000313" key="12">
    <source>
        <dbReference type="Proteomes" id="UP000444721"/>
    </source>
</evidence>
<dbReference type="RefSeq" id="XP_044561329.1">
    <property type="nucleotide sequence ID" value="XM_044707938.1"/>
</dbReference>
<dbReference type="InterPro" id="IPR000719">
    <property type="entry name" value="Prot_kinase_dom"/>
</dbReference>
<dbReference type="AlphaFoldDB" id="A0A6A5BNR5"/>
<dbReference type="InterPro" id="IPR000742">
    <property type="entry name" value="EGF"/>
</dbReference>
<keyword evidence="7" id="KW-0245">EGF-like domain</keyword>
<dbReference type="GeneID" id="68111733"/>